<dbReference type="InterPro" id="IPR006366">
    <property type="entry name" value="CobA/CysG_C"/>
</dbReference>
<dbReference type="OrthoDB" id="9815856at2"/>
<keyword evidence="11" id="KW-1185">Reference proteome</keyword>
<keyword evidence="5" id="KW-0949">S-adenosyl-L-methionine</keyword>
<evidence type="ECO:0000256" key="2">
    <source>
        <dbReference type="ARBA" id="ARBA00012162"/>
    </source>
</evidence>
<dbReference type="GO" id="GO:0032259">
    <property type="term" value="P:methylation"/>
    <property type="evidence" value="ECO:0007669"/>
    <property type="project" value="UniProtKB-KW"/>
</dbReference>
<keyword evidence="6" id="KW-0627">Porphyrin biosynthesis</keyword>
<dbReference type="PROSITE" id="PS00840">
    <property type="entry name" value="SUMT_2"/>
    <property type="match status" value="1"/>
</dbReference>
<dbReference type="Gene3D" id="3.40.1010.10">
    <property type="entry name" value="Cobalt-precorrin-4 Transmethylase, Domain 1"/>
    <property type="match status" value="1"/>
</dbReference>
<evidence type="ECO:0000256" key="5">
    <source>
        <dbReference type="ARBA" id="ARBA00022691"/>
    </source>
</evidence>
<dbReference type="InterPro" id="IPR000878">
    <property type="entry name" value="4pyrrol_Mease"/>
</dbReference>
<dbReference type="InterPro" id="IPR003043">
    <property type="entry name" value="Uropor_MeTrfase_CS"/>
</dbReference>
<dbReference type="InterPro" id="IPR050161">
    <property type="entry name" value="Siro_Cobalamin_biosynth"/>
</dbReference>
<evidence type="ECO:0000256" key="6">
    <source>
        <dbReference type="ARBA" id="ARBA00023244"/>
    </source>
</evidence>
<feature type="domain" description="Tetrapyrrole methylase" evidence="9">
    <location>
        <begin position="9"/>
        <end position="218"/>
    </location>
</feature>
<dbReference type="RefSeq" id="WP_147648023.1">
    <property type="nucleotide sequence ID" value="NZ_CP042806.1"/>
</dbReference>
<dbReference type="AlphaFoldDB" id="A0A5B9ECH0"/>
<dbReference type="NCBIfam" id="TIGR01469">
    <property type="entry name" value="cobA_cysG_Cterm"/>
    <property type="match status" value="1"/>
</dbReference>
<dbReference type="EMBL" id="CP042806">
    <property type="protein sequence ID" value="QEE28825.1"/>
    <property type="molecule type" value="Genomic_DNA"/>
</dbReference>
<dbReference type="PANTHER" id="PTHR45790:SF3">
    <property type="entry name" value="S-ADENOSYL-L-METHIONINE-DEPENDENT UROPORPHYRINOGEN III METHYLTRANSFERASE, CHLOROPLASTIC"/>
    <property type="match status" value="1"/>
</dbReference>
<dbReference type="PROSITE" id="PS00839">
    <property type="entry name" value="SUMT_1"/>
    <property type="match status" value="1"/>
</dbReference>
<sequence>MTTARKGVVYLVGAGPGDPELLTVRAVRLLETADLVLHDDLVPSSVLALIHAGAAVESVGKRCGRARITQQAINAMLVEEARKGLSVVRLKSGDPMVFGRAAEELDALREAGIPAVVVPGVSAVFAAAASLQTPLTDRRSASRLILATGSHAEGKQAPPLWQGMLPDEATLAVYMPGRNFAATGAELLANGMDATIPVVAVSRAGQPEQSVVMGRVGTMHALEPGHAPVLLLVGRALEDVVSGKIAVDQGLRPLLAELS</sequence>
<evidence type="ECO:0000256" key="8">
    <source>
        <dbReference type="RuleBase" id="RU003960"/>
    </source>
</evidence>
<keyword evidence="4 8" id="KW-0808">Transferase</keyword>
<dbReference type="InterPro" id="IPR035996">
    <property type="entry name" value="4pyrrol_Methylase_sf"/>
</dbReference>
<evidence type="ECO:0000256" key="1">
    <source>
        <dbReference type="ARBA" id="ARBA00005879"/>
    </source>
</evidence>
<evidence type="ECO:0000313" key="11">
    <source>
        <dbReference type="Proteomes" id="UP000321820"/>
    </source>
</evidence>
<dbReference type="Gene3D" id="3.30.950.10">
    <property type="entry name" value="Methyltransferase, Cobalt-precorrin-4 Transmethylase, Domain 2"/>
    <property type="match status" value="1"/>
</dbReference>
<organism evidence="10 11">
    <name type="scientific">Terriglobus albidus</name>
    <dbReference type="NCBI Taxonomy" id="1592106"/>
    <lineage>
        <taxon>Bacteria</taxon>
        <taxon>Pseudomonadati</taxon>
        <taxon>Acidobacteriota</taxon>
        <taxon>Terriglobia</taxon>
        <taxon>Terriglobales</taxon>
        <taxon>Acidobacteriaceae</taxon>
        <taxon>Terriglobus</taxon>
    </lineage>
</organism>
<dbReference type="SUPFAM" id="SSF53790">
    <property type="entry name" value="Tetrapyrrole methylase"/>
    <property type="match status" value="1"/>
</dbReference>
<evidence type="ECO:0000256" key="3">
    <source>
        <dbReference type="ARBA" id="ARBA00022603"/>
    </source>
</evidence>
<evidence type="ECO:0000259" key="9">
    <source>
        <dbReference type="Pfam" id="PF00590"/>
    </source>
</evidence>
<name>A0A5B9ECH0_9BACT</name>
<protein>
    <recommendedName>
        <fullName evidence="2">uroporphyrinogen-III C-methyltransferase</fullName>
        <ecNumber evidence="2">2.1.1.107</ecNumber>
    </recommendedName>
</protein>
<dbReference type="KEGG" id="talb:FTW19_12930"/>
<reference evidence="10 11" key="1">
    <citation type="submission" date="2019-08" db="EMBL/GenBank/DDBJ databases">
        <title>Complete genome sequence of Terriglobus albidus strain ORNL.</title>
        <authorList>
            <person name="Podar M."/>
        </authorList>
    </citation>
    <scope>NUCLEOTIDE SEQUENCE [LARGE SCALE GENOMIC DNA]</scope>
    <source>
        <strain evidence="10 11">ORNL</strain>
    </source>
</reference>
<dbReference type="EC" id="2.1.1.107" evidence="2"/>
<accession>A0A5B9ECH0</accession>
<evidence type="ECO:0000256" key="4">
    <source>
        <dbReference type="ARBA" id="ARBA00022679"/>
    </source>
</evidence>
<comment type="similarity">
    <text evidence="1 8">Belongs to the precorrin methyltransferase family.</text>
</comment>
<dbReference type="NCBIfam" id="NF004790">
    <property type="entry name" value="PRK06136.1"/>
    <property type="match status" value="1"/>
</dbReference>
<dbReference type="GO" id="GO:0019354">
    <property type="term" value="P:siroheme biosynthetic process"/>
    <property type="evidence" value="ECO:0007669"/>
    <property type="project" value="InterPro"/>
</dbReference>
<evidence type="ECO:0000313" key="10">
    <source>
        <dbReference type="EMBL" id="QEE28825.1"/>
    </source>
</evidence>
<dbReference type="InterPro" id="IPR014777">
    <property type="entry name" value="4pyrrole_Mease_sub1"/>
</dbReference>
<keyword evidence="3 8" id="KW-0489">Methyltransferase</keyword>
<dbReference type="Pfam" id="PF00590">
    <property type="entry name" value="TP_methylase"/>
    <property type="match status" value="1"/>
</dbReference>
<dbReference type="CDD" id="cd11642">
    <property type="entry name" value="SUMT"/>
    <property type="match status" value="1"/>
</dbReference>
<dbReference type="Proteomes" id="UP000321820">
    <property type="component" value="Chromosome"/>
</dbReference>
<evidence type="ECO:0000256" key="7">
    <source>
        <dbReference type="ARBA" id="ARBA00025705"/>
    </source>
</evidence>
<dbReference type="GO" id="GO:0004851">
    <property type="term" value="F:uroporphyrin-III C-methyltransferase activity"/>
    <property type="evidence" value="ECO:0007669"/>
    <property type="project" value="UniProtKB-EC"/>
</dbReference>
<gene>
    <name evidence="10" type="primary">cobA</name>
    <name evidence="10" type="ORF">FTW19_12930</name>
</gene>
<dbReference type="InterPro" id="IPR014776">
    <property type="entry name" value="4pyrrole_Mease_sub2"/>
</dbReference>
<proteinExistence type="inferred from homology"/>
<dbReference type="PANTHER" id="PTHR45790">
    <property type="entry name" value="SIROHEME SYNTHASE-RELATED"/>
    <property type="match status" value="1"/>
</dbReference>
<comment type="pathway">
    <text evidence="7">Porphyrin-containing compound metabolism; siroheme biosynthesis; precorrin-2 from uroporphyrinogen III: step 1/1.</text>
</comment>
<dbReference type="FunFam" id="3.40.1010.10:FF:000001">
    <property type="entry name" value="Siroheme synthase"/>
    <property type="match status" value="1"/>
</dbReference>